<dbReference type="EC" id="2.7.8.7" evidence="8"/>
<dbReference type="InterPro" id="IPR008278">
    <property type="entry name" value="4-PPantetheinyl_Trfase_dom"/>
</dbReference>
<feature type="binding site" evidence="8">
    <location>
        <position position="8"/>
    </location>
    <ligand>
        <name>Mg(2+)</name>
        <dbReference type="ChEBI" id="CHEBI:18420"/>
    </ligand>
</feature>
<gene>
    <name evidence="8" type="primary">acpS</name>
    <name evidence="10" type="ORF">H8K27_14080</name>
</gene>
<reference evidence="10 11" key="1">
    <citation type="submission" date="2020-08" db="EMBL/GenBank/DDBJ databases">
        <title>Novel species isolated from subtropical streams in China.</title>
        <authorList>
            <person name="Lu H."/>
        </authorList>
    </citation>
    <scope>NUCLEOTIDE SEQUENCE [LARGE SCALE GENOMIC DNA]</scope>
    <source>
        <strain evidence="10 11">FT31W</strain>
    </source>
</reference>
<comment type="caution">
    <text evidence="10">The sequence shown here is derived from an EMBL/GenBank/DDBJ whole genome shotgun (WGS) entry which is preliminary data.</text>
</comment>
<evidence type="ECO:0000256" key="2">
    <source>
        <dbReference type="ARBA" id="ARBA00022679"/>
    </source>
</evidence>
<proteinExistence type="inferred from homology"/>
<evidence type="ECO:0000313" key="10">
    <source>
        <dbReference type="EMBL" id="MBC3886260.1"/>
    </source>
</evidence>
<evidence type="ECO:0000256" key="1">
    <source>
        <dbReference type="ARBA" id="ARBA00022516"/>
    </source>
</evidence>
<dbReference type="InterPro" id="IPR004568">
    <property type="entry name" value="Ppantetheine-prot_Trfase_dom"/>
</dbReference>
<name>A0ABR6YQT2_9BURK</name>
<dbReference type="NCBIfam" id="TIGR00516">
    <property type="entry name" value="acpS"/>
    <property type="match status" value="1"/>
</dbReference>
<dbReference type="RefSeq" id="WP_186863824.1">
    <property type="nucleotide sequence ID" value="NZ_JACOGC010000006.1"/>
</dbReference>
<dbReference type="SUPFAM" id="SSF56214">
    <property type="entry name" value="4'-phosphopantetheinyl transferase"/>
    <property type="match status" value="1"/>
</dbReference>
<feature type="domain" description="4'-phosphopantetheinyl transferase" evidence="9">
    <location>
        <begin position="4"/>
        <end position="105"/>
    </location>
</feature>
<keyword evidence="11" id="KW-1185">Reference proteome</keyword>
<keyword evidence="2 8" id="KW-0808">Transferase</keyword>
<feature type="binding site" evidence="8">
    <location>
        <position position="62"/>
    </location>
    <ligand>
        <name>Mg(2+)</name>
        <dbReference type="ChEBI" id="CHEBI:18420"/>
    </ligand>
</feature>
<evidence type="ECO:0000259" key="9">
    <source>
        <dbReference type="Pfam" id="PF01648"/>
    </source>
</evidence>
<organism evidence="10 11">
    <name type="scientific">Undibacterium griseum</name>
    <dbReference type="NCBI Taxonomy" id="2762295"/>
    <lineage>
        <taxon>Bacteria</taxon>
        <taxon>Pseudomonadati</taxon>
        <taxon>Pseudomonadota</taxon>
        <taxon>Betaproteobacteria</taxon>
        <taxon>Burkholderiales</taxon>
        <taxon>Oxalobacteraceae</taxon>
        <taxon>Undibacterium</taxon>
    </lineage>
</organism>
<keyword evidence="1 8" id="KW-0444">Lipid biosynthesis</keyword>
<dbReference type="NCBIfam" id="TIGR00556">
    <property type="entry name" value="pantethn_trn"/>
    <property type="match status" value="1"/>
</dbReference>
<evidence type="ECO:0000256" key="3">
    <source>
        <dbReference type="ARBA" id="ARBA00022723"/>
    </source>
</evidence>
<evidence type="ECO:0000256" key="5">
    <source>
        <dbReference type="ARBA" id="ARBA00022842"/>
    </source>
</evidence>
<comment type="subcellular location">
    <subcellularLocation>
        <location evidence="8">Cytoplasm</location>
    </subcellularLocation>
</comment>
<evidence type="ECO:0000256" key="4">
    <source>
        <dbReference type="ARBA" id="ARBA00022832"/>
    </source>
</evidence>
<evidence type="ECO:0000256" key="7">
    <source>
        <dbReference type="ARBA" id="ARBA00023160"/>
    </source>
</evidence>
<comment type="catalytic activity">
    <reaction evidence="8">
        <text>apo-[ACP] + CoA = holo-[ACP] + adenosine 3',5'-bisphosphate + H(+)</text>
        <dbReference type="Rhea" id="RHEA:12068"/>
        <dbReference type="Rhea" id="RHEA-COMP:9685"/>
        <dbReference type="Rhea" id="RHEA-COMP:9690"/>
        <dbReference type="ChEBI" id="CHEBI:15378"/>
        <dbReference type="ChEBI" id="CHEBI:29999"/>
        <dbReference type="ChEBI" id="CHEBI:57287"/>
        <dbReference type="ChEBI" id="CHEBI:58343"/>
        <dbReference type="ChEBI" id="CHEBI:64479"/>
        <dbReference type="EC" id="2.7.8.7"/>
    </reaction>
</comment>
<dbReference type="HAMAP" id="MF_00101">
    <property type="entry name" value="AcpS"/>
    <property type="match status" value="1"/>
</dbReference>
<dbReference type="InterPro" id="IPR037143">
    <property type="entry name" value="4-PPantetheinyl_Trfase_dom_sf"/>
</dbReference>
<dbReference type="GO" id="GO:0008897">
    <property type="term" value="F:holo-[acyl-carrier-protein] synthase activity"/>
    <property type="evidence" value="ECO:0007669"/>
    <property type="project" value="UniProtKB-EC"/>
</dbReference>
<keyword evidence="5 8" id="KW-0460">Magnesium</keyword>
<keyword evidence="8" id="KW-0963">Cytoplasm</keyword>
<dbReference type="Proteomes" id="UP000613113">
    <property type="component" value="Unassembled WGS sequence"/>
</dbReference>
<keyword evidence="6 8" id="KW-0443">Lipid metabolism</keyword>
<accession>A0ABR6YQT2</accession>
<comment type="similarity">
    <text evidence="8">Belongs to the P-Pant transferase superfamily. AcpS family.</text>
</comment>
<keyword evidence="4 8" id="KW-0276">Fatty acid metabolism</keyword>
<dbReference type="InterPro" id="IPR002582">
    <property type="entry name" value="ACPS"/>
</dbReference>
<comment type="function">
    <text evidence="8">Transfers the 4'-phosphopantetheine moiety from coenzyme A to a Ser of acyl-carrier-protein.</text>
</comment>
<dbReference type="Pfam" id="PF01648">
    <property type="entry name" value="ACPS"/>
    <property type="match status" value="1"/>
</dbReference>
<sequence>MIYGIGTDIVQLSRIREVYMRNGEHFARKILGQQELNVFYQRLALAEEKGIRYLATRFAAKEAFSKAIGTGIRAPMTWHNMETLNSALGKPEVAVSGTLEQWMTANRLRGLITLSDEAHYVVAFALVETTSAQI</sequence>
<evidence type="ECO:0000313" key="11">
    <source>
        <dbReference type="Proteomes" id="UP000613113"/>
    </source>
</evidence>
<evidence type="ECO:0000256" key="6">
    <source>
        <dbReference type="ARBA" id="ARBA00023098"/>
    </source>
</evidence>
<dbReference type="Gene3D" id="3.90.470.20">
    <property type="entry name" value="4'-phosphopantetheinyl transferase domain"/>
    <property type="match status" value="1"/>
</dbReference>
<protein>
    <recommendedName>
        <fullName evidence="8">Holo-[acyl-carrier-protein] synthase</fullName>
        <shortName evidence="8">Holo-ACP synthase</shortName>
        <ecNumber evidence="8">2.7.8.7</ecNumber>
    </recommendedName>
    <alternativeName>
        <fullName evidence="8">4'-phosphopantetheinyl transferase AcpS</fullName>
    </alternativeName>
</protein>
<evidence type="ECO:0000256" key="8">
    <source>
        <dbReference type="HAMAP-Rule" id="MF_00101"/>
    </source>
</evidence>
<dbReference type="EMBL" id="JACOGC010000006">
    <property type="protein sequence ID" value="MBC3886260.1"/>
    <property type="molecule type" value="Genomic_DNA"/>
</dbReference>
<comment type="cofactor">
    <cofactor evidence="8">
        <name>Mg(2+)</name>
        <dbReference type="ChEBI" id="CHEBI:18420"/>
    </cofactor>
</comment>
<keyword evidence="3 8" id="KW-0479">Metal-binding</keyword>
<keyword evidence="7 8" id="KW-0275">Fatty acid biosynthesis</keyword>